<organism evidence="9 10">
    <name type="scientific">Peltaster fructicola</name>
    <dbReference type="NCBI Taxonomy" id="286661"/>
    <lineage>
        <taxon>Eukaryota</taxon>
        <taxon>Fungi</taxon>
        <taxon>Dikarya</taxon>
        <taxon>Ascomycota</taxon>
        <taxon>Pezizomycotina</taxon>
        <taxon>Dothideomycetes</taxon>
        <taxon>Dothideomycetes incertae sedis</taxon>
        <taxon>Peltaster</taxon>
    </lineage>
</organism>
<sequence>MAETTHHQDDVEEQIEKRDVISTAPPLATWKWVLTLAGLYLGALLYGLDTTIAADVQTAVYDQFGDIERLPWVGVGFPMASVACILFFGRLFGLVNIKIMTIVTFLLFEIGSALCGAAPNMTALIIGRVIAGIGGCGMYLGALTYISVYGSGPSLPLYNALIGLAWGVGAILGPIIGGAFSVSTATWRWAFYINLPLAALVSPIYLFVMPSWSGSSLPTKEKLRLDWTGIVLNAAVFCLSITALTFSGSSYAWNSSTSIGLWTATGVALVAFILQQYFSLFTHDRIFPGHFFKSRDMVLLAITTSCAAVANSATLYYVPLYFAFTRGDSALTAAVRLLPFIIVFIFFVMLAGGSLPVFGRYAVYYIVGGVLTMVGTALMFTVRTETSTASIYGYEILIAAGTGLVFQNAYAVAAAKVSEKDKANAIGYINVAQIGFIAVALAIAGCLYQNLGFTYLSAALAEYQLPEPVIRAALGGLNSGALVGAPQELIETTVSTVAFTISRVFGLSMGAAALLLVSSLFMKQEKLNLSVVAGG</sequence>
<name>A0A6H0XJ80_9PEZI</name>
<feature type="transmembrane region" description="Helical" evidence="7">
    <location>
        <begin position="125"/>
        <end position="148"/>
    </location>
</feature>
<proteinExistence type="inferred from homology"/>
<feature type="transmembrane region" description="Helical" evidence="7">
    <location>
        <begin position="160"/>
        <end position="183"/>
    </location>
</feature>
<feature type="transmembrane region" description="Helical" evidence="7">
    <location>
        <begin position="504"/>
        <end position="522"/>
    </location>
</feature>
<dbReference type="InterPro" id="IPR020846">
    <property type="entry name" value="MFS_dom"/>
</dbReference>
<feature type="transmembrane region" description="Helical" evidence="7">
    <location>
        <begin position="259"/>
        <end position="278"/>
    </location>
</feature>
<keyword evidence="3" id="KW-0813">Transport</keyword>
<evidence type="ECO:0000256" key="6">
    <source>
        <dbReference type="ARBA" id="ARBA00023136"/>
    </source>
</evidence>
<keyword evidence="6 7" id="KW-0472">Membrane</keyword>
<evidence type="ECO:0000259" key="8">
    <source>
        <dbReference type="PROSITE" id="PS50850"/>
    </source>
</evidence>
<keyword evidence="4 7" id="KW-0812">Transmembrane</keyword>
<evidence type="ECO:0000313" key="10">
    <source>
        <dbReference type="Proteomes" id="UP000503462"/>
    </source>
</evidence>
<dbReference type="EMBL" id="CP051139">
    <property type="protein sequence ID" value="QIW94684.1"/>
    <property type="molecule type" value="Genomic_DNA"/>
</dbReference>
<feature type="transmembrane region" description="Helical" evidence="7">
    <location>
        <begin position="32"/>
        <end position="52"/>
    </location>
</feature>
<evidence type="ECO:0000256" key="3">
    <source>
        <dbReference type="ARBA" id="ARBA00022448"/>
    </source>
</evidence>
<feature type="transmembrane region" description="Helical" evidence="7">
    <location>
        <begin position="189"/>
        <end position="209"/>
    </location>
</feature>
<evidence type="ECO:0000256" key="1">
    <source>
        <dbReference type="ARBA" id="ARBA00004141"/>
    </source>
</evidence>
<dbReference type="GO" id="GO:0005886">
    <property type="term" value="C:plasma membrane"/>
    <property type="evidence" value="ECO:0007669"/>
    <property type="project" value="TreeGrafter"/>
</dbReference>
<evidence type="ECO:0000256" key="4">
    <source>
        <dbReference type="ARBA" id="ARBA00022692"/>
    </source>
</evidence>
<keyword evidence="10" id="KW-1185">Reference proteome</keyword>
<dbReference type="PANTHER" id="PTHR23501">
    <property type="entry name" value="MAJOR FACILITATOR SUPERFAMILY"/>
    <property type="match status" value="1"/>
</dbReference>
<comment type="similarity">
    <text evidence="2">Belongs to the major facilitator superfamily. TCR/Tet family.</text>
</comment>
<feature type="transmembrane region" description="Helical" evidence="7">
    <location>
        <begin position="230"/>
        <end position="253"/>
    </location>
</feature>
<keyword evidence="5 7" id="KW-1133">Transmembrane helix</keyword>
<dbReference type="InterPro" id="IPR036259">
    <property type="entry name" value="MFS_trans_sf"/>
</dbReference>
<feature type="transmembrane region" description="Helical" evidence="7">
    <location>
        <begin position="72"/>
        <end position="92"/>
    </location>
</feature>
<dbReference type="GO" id="GO:0022857">
    <property type="term" value="F:transmembrane transporter activity"/>
    <property type="evidence" value="ECO:0007669"/>
    <property type="project" value="InterPro"/>
</dbReference>
<gene>
    <name evidence="9" type="ORF">AMS68_000202</name>
</gene>
<evidence type="ECO:0000256" key="5">
    <source>
        <dbReference type="ARBA" id="ARBA00022989"/>
    </source>
</evidence>
<dbReference type="PROSITE" id="PS50850">
    <property type="entry name" value="MFS"/>
    <property type="match status" value="1"/>
</dbReference>
<feature type="transmembrane region" description="Helical" evidence="7">
    <location>
        <begin position="298"/>
        <end position="318"/>
    </location>
</feature>
<evidence type="ECO:0000256" key="2">
    <source>
        <dbReference type="ARBA" id="ARBA00007520"/>
    </source>
</evidence>
<protein>
    <recommendedName>
        <fullName evidence="8">Major facilitator superfamily (MFS) profile domain-containing protein</fullName>
    </recommendedName>
</protein>
<dbReference type="Proteomes" id="UP000503462">
    <property type="component" value="Chromosome 1"/>
</dbReference>
<feature type="transmembrane region" description="Helical" evidence="7">
    <location>
        <begin position="362"/>
        <end position="380"/>
    </location>
</feature>
<evidence type="ECO:0000313" key="9">
    <source>
        <dbReference type="EMBL" id="QIW94684.1"/>
    </source>
</evidence>
<dbReference type="Pfam" id="PF07690">
    <property type="entry name" value="MFS_1"/>
    <property type="match status" value="1"/>
</dbReference>
<evidence type="ECO:0000256" key="7">
    <source>
        <dbReference type="SAM" id="Phobius"/>
    </source>
</evidence>
<dbReference type="InterPro" id="IPR011701">
    <property type="entry name" value="MFS"/>
</dbReference>
<dbReference type="PANTHER" id="PTHR23501:SF12">
    <property type="entry name" value="MAJOR FACILITATOR SUPERFAMILY (MFS) PROFILE DOMAIN-CONTAINING PROTEIN-RELATED"/>
    <property type="match status" value="1"/>
</dbReference>
<accession>A0A6H0XJ80</accession>
<comment type="subcellular location">
    <subcellularLocation>
        <location evidence="1">Membrane</location>
        <topology evidence="1">Multi-pass membrane protein</topology>
    </subcellularLocation>
</comment>
<reference evidence="9 10" key="1">
    <citation type="journal article" date="2016" name="Sci. Rep.">
        <title>Peltaster fructicola genome reveals evolution from an invasive phytopathogen to an ectophytic parasite.</title>
        <authorList>
            <person name="Xu C."/>
            <person name="Chen H."/>
            <person name="Gleason M.L."/>
            <person name="Xu J.R."/>
            <person name="Liu H."/>
            <person name="Zhang R."/>
            <person name="Sun G."/>
        </authorList>
    </citation>
    <scope>NUCLEOTIDE SEQUENCE [LARGE SCALE GENOMIC DNA]</scope>
    <source>
        <strain evidence="9 10">LNHT1506</strain>
    </source>
</reference>
<feature type="transmembrane region" description="Helical" evidence="7">
    <location>
        <begin position="425"/>
        <end position="451"/>
    </location>
</feature>
<dbReference type="AlphaFoldDB" id="A0A6H0XJ80"/>
<dbReference type="SUPFAM" id="SSF103473">
    <property type="entry name" value="MFS general substrate transporter"/>
    <property type="match status" value="1"/>
</dbReference>
<dbReference type="Gene3D" id="1.20.1250.20">
    <property type="entry name" value="MFS general substrate transporter like domains"/>
    <property type="match status" value="2"/>
</dbReference>
<dbReference type="OrthoDB" id="10021397at2759"/>
<feature type="transmembrane region" description="Helical" evidence="7">
    <location>
        <begin position="330"/>
        <end position="350"/>
    </location>
</feature>
<feature type="domain" description="Major facilitator superfamily (MFS) profile" evidence="8">
    <location>
        <begin position="35"/>
        <end position="527"/>
    </location>
</feature>
<feature type="transmembrane region" description="Helical" evidence="7">
    <location>
        <begin position="392"/>
        <end position="413"/>
    </location>
</feature>